<dbReference type="InterPro" id="IPR056785">
    <property type="entry name" value="YkcA/B-like_C"/>
</dbReference>
<evidence type="ECO:0000256" key="3">
    <source>
        <dbReference type="ARBA" id="ARBA00022676"/>
    </source>
</evidence>
<feature type="transmembrane region" description="Helical" evidence="9">
    <location>
        <begin position="421"/>
        <end position="442"/>
    </location>
</feature>
<dbReference type="eggNOG" id="COG1807">
    <property type="taxonomic scope" value="Bacteria"/>
</dbReference>
<feature type="transmembrane region" description="Helical" evidence="9">
    <location>
        <begin position="191"/>
        <end position="207"/>
    </location>
</feature>
<feature type="transmembrane region" description="Helical" evidence="9">
    <location>
        <begin position="39"/>
        <end position="56"/>
    </location>
</feature>
<evidence type="ECO:0000256" key="8">
    <source>
        <dbReference type="SAM" id="MobiDB-lite"/>
    </source>
</evidence>
<feature type="transmembrane region" description="Helical" evidence="9">
    <location>
        <begin position="339"/>
        <end position="356"/>
    </location>
</feature>
<gene>
    <name evidence="12" type="ORF">BN977_06028</name>
</gene>
<dbReference type="InterPro" id="IPR038731">
    <property type="entry name" value="RgtA/B/C-like"/>
</dbReference>
<evidence type="ECO:0000259" key="10">
    <source>
        <dbReference type="Pfam" id="PF13231"/>
    </source>
</evidence>
<evidence type="ECO:0000256" key="6">
    <source>
        <dbReference type="ARBA" id="ARBA00022989"/>
    </source>
</evidence>
<organism evidence="12 13">
    <name type="scientific">Mycolicibacterium cosmeticum</name>
    <dbReference type="NCBI Taxonomy" id="258533"/>
    <lineage>
        <taxon>Bacteria</taxon>
        <taxon>Bacillati</taxon>
        <taxon>Actinomycetota</taxon>
        <taxon>Actinomycetes</taxon>
        <taxon>Mycobacteriales</taxon>
        <taxon>Mycobacteriaceae</taxon>
        <taxon>Mycolicibacterium</taxon>
    </lineage>
</organism>
<dbReference type="GO" id="GO:0010041">
    <property type="term" value="P:response to iron(III) ion"/>
    <property type="evidence" value="ECO:0007669"/>
    <property type="project" value="TreeGrafter"/>
</dbReference>
<dbReference type="GO" id="GO:0016763">
    <property type="term" value="F:pentosyltransferase activity"/>
    <property type="evidence" value="ECO:0007669"/>
    <property type="project" value="TreeGrafter"/>
</dbReference>
<dbReference type="STRING" id="258533.BN977_06028"/>
<keyword evidence="2" id="KW-1003">Cell membrane</keyword>
<dbReference type="Pfam" id="PF13231">
    <property type="entry name" value="PMT_2"/>
    <property type="match status" value="1"/>
</dbReference>
<feature type="transmembrane region" description="Helical" evidence="9">
    <location>
        <begin position="109"/>
        <end position="136"/>
    </location>
</feature>
<feature type="transmembrane region" description="Helical" evidence="9">
    <location>
        <begin position="213"/>
        <end position="231"/>
    </location>
</feature>
<dbReference type="InterPro" id="IPR050297">
    <property type="entry name" value="LipidA_mod_glycosyltrf_83"/>
</dbReference>
<feature type="transmembrane region" description="Helical" evidence="9">
    <location>
        <begin position="169"/>
        <end position="186"/>
    </location>
</feature>
<keyword evidence="4" id="KW-0808">Transferase</keyword>
<dbReference type="GO" id="GO:0009103">
    <property type="term" value="P:lipopolysaccharide biosynthetic process"/>
    <property type="evidence" value="ECO:0007669"/>
    <property type="project" value="UniProtKB-ARBA"/>
</dbReference>
<comment type="caution">
    <text evidence="12">The sequence shown here is derived from an EMBL/GenBank/DDBJ whole genome shotgun (WGS) entry which is preliminary data.</text>
</comment>
<dbReference type="Pfam" id="PF24878">
    <property type="entry name" value="YkcB_C"/>
    <property type="match status" value="1"/>
</dbReference>
<evidence type="ECO:0000256" key="5">
    <source>
        <dbReference type="ARBA" id="ARBA00022692"/>
    </source>
</evidence>
<evidence type="ECO:0000313" key="12">
    <source>
        <dbReference type="EMBL" id="CDO11187.1"/>
    </source>
</evidence>
<feature type="transmembrane region" description="Helical" evidence="9">
    <location>
        <begin position="479"/>
        <end position="501"/>
    </location>
</feature>
<keyword evidence="6 9" id="KW-1133">Transmembrane helix</keyword>
<keyword evidence="5 9" id="KW-0812">Transmembrane</keyword>
<feature type="domain" description="Glycosyltransferase RgtA/B/C/D-like" evidence="10">
    <location>
        <begin position="94"/>
        <end position="248"/>
    </location>
</feature>
<feature type="transmembrane region" description="Helical" evidence="9">
    <location>
        <begin position="238"/>
        <end position="259"/>
    </location>
</feature>
<evidence type="ECO:0000313" key="13">
    <source>
        <dbReference type="Proteomes" id="UP000028870"/>
    </source>
</evidence>
<keyword evidence="7 9" id="KW-0472">Membrane</keyword>
<feature type="transmembrane region" description="Helical" evidence="9">
    <location>
        <begin position="368"/>
        <end position="386"/>
    </location>
</feature>
<name>W9B8B5_MYCCO</name>
<comment type="subcellular location">
    <subcellularLocation>
        <location evidence="1">Cell membrane</location>
        <topology evidence="1">Multi-pass membrane protein</topology>
    </subcellularLocation>
</comment>
<sequence length="649" mass="68717">MSAVLNGYVTPQTTATFFVPPTHADPDFPSAQPRNLQRWALPLLLAGTAVLYLWHITVNGMGNQFYAAAAQAGSQDWEALLFGSLDARNFITVDKPPVSQWVMGLSGQLFGFSSASMLVPEALMAVGSVALLYGAVRRIGGRWAGLLAGAGLALTPVAVLMFRFNNPDAAMVLLMTAAAYCAVRALDRNGARWMVLAGVALGFAFLAKMLEGLMVLPAIGLVYLVAAPVGVRRRLVHLLAALVAFVVSAGWYVVLTLVWPASSRPYLAGSTDNNFMNLVLGYNGFGRVLGHNNYGFQRGPQIGAAAGQAVGQPHHGMGGWGDQQQGLPRLFTGEFGYEIGWLLVGALLATVLVLASRGRAPRTDIVRAGAILFGGWLLIDGLVLSFMKTNVHPYYCMSLAPAVAAMFAIGVHEMWRRRDGWFGRIGLAVLLLATGGWSWWILGRNAGWLPPLRWVIVAVTVAATLTLLWALGAPRRRRLATAATAVAVLGALTGSAAYSLATVGQPHTGGGPAVGPAHADGRHGWGQPTDNADLDTMLKNTRTTWSAAINRSSAAASLELSTGTPVMAIGGFIGSDPVPTLSQFQGYVAGHQIGYYILPDSNGHGAFGRNVHTDISDWVKAHFTPVKVGTNTVYDLTAPKAGGRSEDGQ</sequence>
<accession>W9B8B5</accession>
<dbReference type="OrthoDB" id="5241882at2"/>
<evidence type="ECO:0000256" key="7">
    <source>
        <dbReference type="ARBA" id="ARBA00023136"/>
    </source>
</evidence>
<feature type="transmembrane region" description="Helical" evidence="9">
    <location>
        <begin position="143"/>
        <end position="163"/>
    </location>
</feature>
<evidence type="ECO:0000256" key="4">
    <source>
        <dbReference type="ARBA" id="ARBA00022679"/>
    </source>
</evidence>
<dbReference type="EMBL" id="CCBB010000003">
    <property type="protein sequence ID" value="CDO11187.1"/>
    <property type="molecule type" value="Genomic_DNA"/>
</dbReference>
<dbReference type="RefSeq" id="WP_036403610.1">
    <property type="nucleotide sequence ID" value="NZ_CCBB010000003.1"/>
</dbReference>
<dbReference type="PANTHER" id="PTHR33908:SF3">
    <property type="entry name" value="UNDECAPRENYL PHOSPHATE-ALPHA-4-AMINO-4-DEOXY-L-ARABINOSE ARABINOSYL TRANSFERASE"/>
    <property type="match status" value="1"/>
</dbReference>
<reference evidence="12" key="1">
    <citation type="submission" date="2014-03" db="EMBL/GenBank/DDBJ databases">
        <title>Draft Genome Sequence of Mycobacterium cosmeticum DSM 44829.</title>
        <authorList>
            <person name="Croce O."/>
            <person name="Robert C."/>
            <person name="Raoult D."/>
            <person name="Drancourt M."/>
        </authorList>
    </citation>
    <scope>NUCLEOTIDE SEQUENCE [LARGE SCALE GENOMIC DNA]</scope>
    <source>
        <strain evidence="12">DSM 44829</strain>
    </source>
</reference>
<protein>
    <submittedName>
        <fullName evidence="12">PMT family glycosyltransferase, 4-amino-4-deoxy-L-arabinose transferase</fullName>
    </submittedName>
</protein>
<evidence type="ECO:0000256" key="1">
    <source>
        <dbReference type="ARBA" id="ARBA00004651"/>
    </source>
</evidence>
<dbReference type="AlphaFoldDB" id="W9B8B5"/>
<dbReference type="GO" id="GO:0005886">
    <property type="term" value="C:plasma membrane"/>
    <property type="evidence" value="ECO:0007669"/>
    <property type="project" value="UniProtKB-SubCell"/>
</dbReference>
<evidence type="ECO:0000259" key="11">
    <source>
        <dbReference type="Pfam" id="PF24878"/>
    </source>
</evidence>
<dbReference type="Proteomes" id="UP000028870">
    <property type="component" value="Unassembled WGS sequence"/>
</dbReference>
<reference evidence="12" key="2">
    <citation type="submission" date="2014-03" db="EMBL/GenBank/DDBJ databases">
        <authorList>
            <person name="Urmite Genomes"/>
        </authorList>
    </citation>
    <scope>NUCLEOTIDE SEQUENCE</scope>
    <source>
        <strain evidence="12">DSM 44829</strain>
    </source>
</reference>
<keyword evidence="3" id="KW-0328">Glycosyltransferase</keyword>
<proteinExistence type="predicted"/>
<feature type="domain" description="Putative mannosyltransferase YkcA/B-like C-terminal" evidence="11">
    <location>
        <begin position="540"/>
        <end position="622"/>
    </location>
</feature>
<dbReference type="PANTHER" id="PTHR33908">
    <property type="entry name" value="MANNOSYLTRANSFERASE YKCB-RELATED"/>
    <property type="match status" value="1"/>
</dbReference>
<feature type="region of interest" description="Disordered" evidence="8">
    <location>
        <begin position="510"/>
        <end position="529"/>
    </location>
</feature>
<evidence type="ECO:0000256" key="9">
    <source>
        <dbReference type="SAM" id="Phobius"/>
    </source>
</evidence>
<evidence type="ECO:0000256" key="2">
    <source>
        <dbReference type="ARBA" id="ARBA00022475"/>
    </source>
</evidence>
<feature type="transmembrane region" description="Helical" evidence="9">
    <location>
        <begin position="454"/>
        <end position="472"/>
    </location>
</feature>
<keyword evidence="13" id="KW-1185">Reference proteome</keyword>
<feature type="transmembrane region" description="Helical" evidence="9">
    <location>
        <begin position="392"/>
        <end position="409"/>
    </location>
</feature>